<sequence>MRACYSDDAASSSYDAFDVPGSAAQPPPSPAPLRLHCPRLAHTVPRLHRRCLIFTEVFPDPRRFVDQKTSAHSWRRLQKKQQADVTMMEEAQVLPARIWMLRVFLEYSAPRNDHSDPGSD</sequence>
<name>A0AAW0MN00_9GOBI</name>
<proteinExistence type="predicted"/>
<protein>
    <submittedName>
        <fullName evidence="2">Uncharacterized protein</fullName>
    </submittedName>
</protein>
<evidence type="ECO:0000313" key="2">
    <source>
        <dbReference type="EMBL" id="KAK7881455.1"/>
    </source>
</evidence>
<feature type="region of interest" description="Disordered" evidence="1">
    <location>
        <begin position="1"/>
        <end position="31"/>
    </location>
</feature>
<evidence type="ECO:0000256" key="1">
    <source>
        <dbReference type="SAM" id="MobiDB-lite"/>
    </source>
</evidence>
<dbReference type="AlphaFoldDB" id="A0AAW0MN00"/>
<feature type="compositionally biased region" description="Low complexity" evidence="1">
    <location>
        <begin position="1"/>
        <end position="24"/>
    </location>
</feature>
<comment type="caution">
    <text evidence="2">The sequence shown here is derived from an EMBL/GenBank/DDBJ whole genome shotgun (WGS) entry which is preliminary data.</text>
</comment>
<gene>
    <name evidence="2" type="ORF">WMY93_029864</name>
</gene>
<organism evidence="2 3">
    <name type="scientific">Mugilogobius chulae</name>
    <name type="common">yellowstripe goby</name>
    <dbReference type="NCBI Taxonomy" id="88201"/>
    <lineage>
        <taxon>Eukaryota</taxon>
        <taxon>Metazoa</taxon>
        <taxon>Chordata</taxon>
        <taxon>Craniata</taxon>
        <taxon>Vertebrata</taxon>
        <taxon>Euteleostomi</taxon>
        <taxon>Actinopterygii</taxon>
        <taxon>Neopterygii</taxon>
        <taxon>Teleostei</taxon>
        <taxon>Neoteleostei</taxon>
        <taxon>Acanthomorphata</taxon>
        <taxon>Gobiaria</taxon>
        <taxon>Gobiiformes</taxon>
        <taxon>Gobioidei</taxon>
        <taxon>Gobiidae</taxon>
        <taxon>Gobionellinae</taxon>
        <taxon>Mugilogobius</taxon>
    </lineage>
</organism>
<reference evidence="3" key="1">
    <citation type="submission" date="2024-04" db="EMBL/GenBank/DDBJ databases">
        <title>Salinicola lusitanus LLJ914,a marine bacterium isolated from the Okinawa Trough.</title>
        <authorList>
            <person name="Li J."/>
        </authorList>
    </citation>
    <scope>NUCLEOTIDE SEQUENCE [LARGE SCALE GENOMIC DNA]</scope>
</reference>
<dbReference type="Proteomes" id="UP001460270">
    <property type="component" value="Unassembled WGS sequence"/>
</dbReference>
<evidence type="ECO:0000313" key="3">
    <source>
        <dbReference type="Proteomes" id="UP001460270"/>
    </source>
</evidence>
<accession>A0AAW0MN00</accession>
<keyword evidence="3" id="KW-1185">Reference proteome</keyword>
<dbReference type="EMBL" id="JBBPFD010000022">
    <property type="protein sequence ID" value="KAK7881455.1"/>
    <property type="molecule type" value="Genomic_DNA"/>
</dbReference>